<dbReference type="InterPro" id="IPR016439">
    <property type="entry name" value="Lag1/Lac1-like"/>
</dbReference>
<feature type="transmembrane region" description="Helical" evidence="11">
    <location>
        <begin position="431"/>
        <end position="448"/>
    </location>
</feature>
<evidence type="ECO:0000256" key="2">
    <source>
        <dbReference type="ARBA" id="ARBA00009808"/>
    </source>
</evidence>
<dbReference type="VEuPathDB" id="FungiDB:LEMA_P081650.1"/>
<keyword evidence="4 9" id="KW-0812">Transmembrane</keyword>
<keyword evidence="7 9" id="KW-0472">Membrane</keyword>
<evidence type="ECO:0000256" key="8">
    <source>
        <dbReference type="ARBA" id="ARBA00023180"/>
    </source>
</evidence>
<feature type="transmembrane region" description="Helical" evidence="11">
    <location>
        <begin position="308"/>
        <end position="333"/>
    </location>
</feature>
<keyword evidence="14" id="KW-1185">Reference proteome</keyword>
<dbReference type="AlphaFoldDB" id="E5A5M8"/>
<evidence type="ECO:0000256" key="6">
    <source>
        <dbReference type="ARBA" id="ARBA00022989"/>
    </source>
</evidence>
<evidence type="ECO:0000256" key="9">
    <source>
        <dbReference type="PROSITE-ProRule" id="PRU00205"/>
    </source>
</evidence>
<keyword evidence="8" id="KW-0325">Glycoprotein</keyword>
<dbReference type="InterPro" id="IPR006634">
    <property type="entry name" value="TLC-dom"/>
</dbReference>
<dbReference type="HOGENOM" id="CLU_028277_4_0_1"/>
<feature type="transmembrane region" description="Helical" evidence="11">
    <location>
        <begin position="353"/>
        <end position="373"/>
    </location>
</feature>
<comment type="similarity">
    <text evidence="2">Belongs to the sphingosine N-acyltransferase family.</text>
</comment>
<keyword evidence="3" id="KW-0808">Transferase</keyword>
<dbReference type="PANTHER" id="PTHR12560:SF11">
    <property type="entry name" value="CERAMIDE SYNTHASE LAC1-RELATED"/>
    <property type="match status" value="1"/>
</dbReference>
<evidence type="ECO:0000256" key="10">
    <source>
        <dbReference type="SAM" id="MobiDB-lite"/>
    </source>
</evidence>
<dbReference type="PROSITE" id="PS50922">
    <property type="entry name" value="TLC"/>
    <property type="match status" value="1"/>
</dbReference>
<dbReference type="eggNOG" id="KOG1607">
    <property type="taxonomic scope" value="Eukaryota"/>
</dbReference>
<gene>
    <name evidence="13" type="ORF">LEMA_P081650.1</name>
</gene>
<dbReference type="SMART" id="SM00724">
    <property type="entry name" value="TLC"/>
    <property type="match status" value="1"/>
</dbReference>
<dbReference type="GeneID" id="13282115"/>
<comment type="subcellular location">
    <subcellularLocation>
        <location evidence="1">Endoplasmic reticulum membrane</location>
        <topology evidence="1">Multi-pass membrane protein</topology>
    </subcellularLocation>
</comment>
<dbReference type="EMBL" id="FP929134">
    <property type="protein sequence ID" value="CBX98926.1"/>
    <property type="molecule type" value="Genomic_DNA"/>
</dbReference>
<feature type="transmembrane region" description="Helical" evidence="11">
    <location>
        <begin position="486"/>
        <end position="505"/>
    </location>
</feature>
<evidence type="ECO:0000313" key="13">
    <source>
        <dbReference type="EMBL" id="CBX98926.1"/>
    </source>
</evidence>
<sequence>MQSNRKTKLRPVSPSEEAEGHFKPACAFPHLTKFEPAFQAQRYIIVLEEYTLRPLIPAKAIAARLLGSWSASASVSPQFTPSTLPTSHASIKHKQTPLLCLQFFLWLEKMTEPFPPLNGAISKANGSDGTTRRRRKSSGLGADVPGDVDVPAFATHRSVTPPLKSPTGMESSKPEKTGRRSKRRTLRRALSRLKRVCIRHTWMGPLILGLTIIALYLVYPYPSNPLSACLFLSYPLPRDDPLLPASVRADPNAPTHYGKGARDFAFVAFYIIVLSFTREFCMQRLIRPIAVACGIKSRAKQSRFMEQAYTALYFGIYGPFGVWVMSRTPVWYFNTVGMYEGFPHRTHDAIFKAYYLLQASYWAQQAIVLLLMLEKPRKDFKELVAHHIITVSLIWLSYRFHFTYMGIAVYITHDISDFFLATSKILNYLDSPIVGPYFFVFMCIWGYTRHYLNLKILYSIITTFKTVGPFELNWETQQYKCWISQYITFALLASLQAVNLFWWFFICRIAYRFVVFKDADDDRSEYEPTDEETENRKKEIAEGAKEAIGEAVDGVANGLQKVRAEDASTPERATSATDQGTIGSRVKQRKGAGRS</sequence>
<feature type="compositionally biased region" description="Polar residues" evidence="10">
    <location>
        <begin position="571"/>
        <end position="582"/>
    </location>
</feature>
<feature type="compositionally biased region" description="Basic residues" evidence="10">
    <location>
        <begin position="586"/>
        <end position="595"/>
    </location>
</feature>
<feature type="domain" description="TLC" evidence="12">
    <location>
        <begin position="299"/>
        <end position="515"/>
    </location>
</feature>
<dbReference type="Proteomes" id="UP000002668">
    <property type="component" value="Genome"/>
</dbReference>
<dbReference type="GO" id="GO:0050291">
    <property type="term" value="F:sphingosine N-acyltransferase activity"/>
    <property type="evidence" value="ECO:0007669"/>
    <property type="project" value="InterPro"/>
</dbReference>
<keyword evidence="6 11" id="KW-1133">Transmembrane helix</keyword>
<feature type="region of interest" description="Disordered" evidence="10">
    <location>
        <begin position="563"/>
        <end position="595"/>
    </location>
</feature>
<dbReference type="FunCoup" id="E5A5M8">
    <property type="interactions" value="538"/>
</dbReference>
<dbReference type="GO" id="GO:0046513">
    <property type="term" value="P:ceramide biosynthetic process"/>
    <property type="evidence" value="ECO:0007669"/>
    <property type="project" value="InterPro"/>
</dbReference>
<evidence type="ECO:0000256" key="1">
    <source>
        <dbReference type="ARBA" id="ARBA00004477"/>
    </source>
</evidence>
<evidence type="ECO:0000256" key="5">
    <source>
        <dbReference type="ARBA" id="ARBA00022824"/>
    </source>
</evidence>
<feature type="transmembrane region" description="Helical" evidence="11">
    <location>
        <begin position="196"/>
        <end position="219"/>
    </location>
</feature>
<name>E5A5M8_LEPMJ</name>
<evidence type="ECO:0000256" key="7">
    <source>
        <dbReference type="ARBA" id="ARBA00023136"/>
    </source>
</evidence>
<dbReference type="OrthoDB" id="3053196at2759"/>
<proteinExistence type="inferred from homology"/>
<dbReference type="InParanoid" id="E5A5M8"/>
<dbReference type="GO" id="GO:0005789">
    <property type="term" value="C:endoplasmic reticulum membrane"/>
    <property type="evidence" value="ECO:0007669"/>
    <property type="project" value="UniProtKB-SubCell"/>
</dbReference>
<dbReference type="STRING" id="985895.E5A5M8"/>
<dbReference type="PANTHER" id="PTHR12560">
    <property type="entry name" value="LONGEVITY ASSURANCE FACTOR 1 LAG1"/>
    <property type="match status" value="1"/>
</dbReference>
<feature type="transmembrane region" description="Helical" evidence="11">
    <location>
        <begin position="385"/>
        <end position="411"/>
    </location>
</feature>
<evidence type="ECO:0000256" key="4">
    <source>
        <dbReference type="ARBA" id="ARBA00022692"/>
    </source>
</evidence>
<evidence type="ECO:0000256" key="11">
    <source>
        <dbReference type="SAM" id="Phobius"/>
    </source>
</evidence>
<accession>E5A5M8</accession>
<feature type="region of interest" description="Disordered" evidence="10">
    <location>
        <begin position="117"/>
        <end position="185"/>
    </location>
</feature>
<organism evidence="14">
    <name type="scientific">Leptosphaeria maculans (strain JN3 / isolate v23.1.3 / race Av1-4-5-6-7-8)</name>
    <name type="common">Blackleg fungus</name>
    <name type="synonym">Phoma lingam</name>
    <dbReference type="NCBI Taxonomy" id="985895"/>
    <lineage>
        <taxon>Eukaryota</taxon>
        <taxon>Fungi</taxon>
        <taxon>Dikarya</taxon>
        <taxon>Ascomycota</taxon>
        <taxon>Pezizomycotina</taxon>
        <taxon>Dothideomycetes</taxon>
        <taxon>Pleosporomycetidae</taxon>
        <taxon>Pleosporales</taxon>
        <taxon>Pleosporineae</taxon>
        <taxon>Leptosphaeriaceae</taxon>
        <taxon>Plenodomus</taxon>
        <taxon>Plenodomus lingam/Leptosphaeria maculans species complex</taxon>
    </lineage>
</organism>
<dbReference type="Pfam" id="PF03798">
    <property type="entry name" value="TRAM_LAG1_CLN8"/>
    <property type="match status" value="1"/>
</dbReference>
<dbReference type="OMA" id="WISHYIS"/>
<evidence type="ECO:0000259" key="12">
    <source>
        <dbReference type="PROSITE" id="PS50922"/>
    </source>
</evidence>
<evidence type="ECO:0000256" key="3">
    <source>
        <dbReference type="ARBA" id="ARBA00022679"/>
    </source>
</evidence>
<evidence type="ECO:0000313" key="14">
    <source>
        <dbReference type="Proteomes" id="UP000002668"/>
    </source>
</evidence>
<protein>
    <recommendedName>
        <fullName evidence="12">TLC domain-containing protein</fullName>
    </recommendedName>
</protein>
<reference evidence="14" key="1">
    <citation type="journal article" date="2011" name="Nat. Commun.">
        <title>Effector diversification within compartments of the Leptosphaeria maculans genome affected by Repeat-Induced Point mutations.</title>
        <authorList>
            <person name="Rouxel T."/>
            <person name="Grandaubert J."/>
            <person name="Hane J.K."/>
            <person name="Hoede C."/>
            <person name="van de Wouw A.P."/>
            <person name="Couloux A."/>
            <person name="Dominguez V."/>
            <person name="Anthouard V."/>
            <person name="Bally P."/>
            <person name="Bourras S."/>
            <person name="Cozijnsen A.J."/>
            <person name="Ciuffetti L.M."/>
            <person name="Degrave A."/>
            <person name="Dilmaghani A."/>
            <person name="Duret L."/>
            <person name="Fudal I."/>
            <person name="Goodwin S.B."/>
            <person name="Gout L."/>
            <person name="Glaser N."/>
            <person name="Linglin J."/>
            <person name="Kema G.H.J."/>
            <person name="Lapalu N."/>
            <person name="Lawrence C.B."/>
            <person name="May K."/>
            <person name="Meyer M."/>
            <person name="Ollivier B."/>
            <person name="Poulain J."/>
            <person name="Schoch C.L."/>
            <person name="Simon A."/>
            <person name="Spatafora J.W."/>
            <person name="Stachowiak A."/>
            <person name="Turgeon B.G."/>
            <person name="Tyler B.M."/>
            <person name="Vincent D."/>
            <person name="Weissenbach J."/>
            <person name="Amselem J."/>
            <person name="Quesneville H."/>
            <person name="Oliver R.P."/>
            <person name="Wincker P."/>
            <person name="Balesdent M.-H."/>
            <person name="Howlett B.J."/>
        </authorList>
    </citation>
    <scope>NUCLEOTIDE SEQUENCE [LARGE SCALE GENOMIC DNA]</scope>
    <source>
        <strain evidence="14">JN3 / isolate v23.1.3 / race Av1-4-5-6-7-8</strain>
    </source>
</reference>
<feature type="transmembrane region" description="Helical" evidence="11">
    <location>
        <begin position="264"/>
        <end position="281"/>
    </location>
</feature>
<keyword evidence="5" id="KW-0256">Endoplasmic reticulum</keyword>